<name>A0AA40BF83_9PEZI</name>
<organism evidence="2 3">
    <name type="scientific">Lasiosphaeria miniovina</name>
    <dbReference type="NCBI Taxonomy" id="1954250"/>
    <lineage>
        <taxon>Eukaryota</taxon>
        <taxon>Fungi</taxon>
        <taxon>Dikarya</taxon>
        <taxon>Ascomycota</taxon>
        <taxon>Pezizomycotina</taxon>
        <taxon>Sordariomycetes</taxon>
        <taxon>Sordariomycetidae</taxon>
        <taxon>Sordariales</taxon>
        <taxon>Lasiosphaeriaceae</taxon>
        <taxon>Lasiosphaeria</taxon>
    </lineage>
</organism>
<feature type="compositionally biased region" description="Low complexity" evidence="1">
    <location>
        <begin position="1"/>
        <end position="12"/>
    </location>
</feature>
<evidence type="ECO:0000313" key="2">
    <source>
        <dbReference type="EMBL" id="KAK0733156.1"/>
    </source>
</evidence>
<keyword evidence="3" id="KW-1185">Reference proteome</keyword>
<proteinExistence type="predicted"/>
<comment type="caution">
    <text evidence="2">The sequence shown here is derived from an EMBL/GenBank/DDBJ whole genome shotgun (WGS) entry which is preliminary data.</text>
</comment>
<evidence type="ECO:0000313" key="3">
    <source>
        <dbReference type="Proteomes" id="UP001172101"/>
    </source>
</evidence>
<dbReference type="AlphaFoldDB" id="A0AA40BF83"/>
<feature type="region of interest" description="Disordered" evidence="1">
    <location>
        <begin position="1"/>
        <end position="84"/>
    </location>
</feature>
<gene>
    <name evidence="2" type="ORF">B0T26DRAFT_745237</name>
</gene>
<dbReference type="EMBL" id="JAUIRO010000001">
    <property type="protein sequence ID" value="KAK0733156.1"/>
    <property type="molecule type" value="Genomic_DNA"/>
</dbReference>
<dbReference type="Proteomes" id="UP001172101">
    <property type="component" value="Unassembled WGS sequence"/>
</dbReference>
<accession>A0AA40BF83</accession>
<dbReference type="RefSeq" id="XP_060302033.1">
    <property type="nucleotide sequence ID" value="XM_060444536.1"/>
</dbReference>
<sequence length="180" mass="19569">MQIMPDDSSNSDNSEETHAQGRSDDEEITGAANKPFQQPNPISDEEITSAADKPYREPNPISDENGAGTANAPAESSDGIGRDTLFTELGDPGAYLHCGGCGEDHAAGYFSTKLEEYRVLHFTMSKISFRHEQGSPVKAWWCPHYSAAELQREHGSENERVRAAVIRRHGGDAAPGVQIL</sequence>
<protein>
    <submittedName>
        <fullName evidence="2">Uncharacterized protein</fullName>
    </submittedName>
</protein>
<evidence type="ECO:0000256" key="1">
    <source>
        <dbReference type="SAM" id="MobiDB-lite"/>
    </source>
</evidence>
<dbReference type="GeneID" id="85327806"/>
<reference evidence="2" key="1">
    <citation type="submission" date="2023-06" db="EMBL/GenBank/DDBJ databases">
        <title>Genome-scale phylogeny and comparative genomics of the fungal order Sordariales.</title>
        <authorList>
            <consortium name="Lawrence Berkeley National Laboratory"/>
            <person name="Hensen N."/>
            <person name="Bonometti L."/>
            <person name="Westerberg I."/>
            <person name="Brannstrom I.O."/>
            <person name="Guillou S."/>
            <person name="Cros-Aarteil S."/>
            <person name="Calhoun S."/>
            <person name="Haridas S."/>
            <person name="Kuo A."/>
            <person name="Mondo S."/>
            <person name="Pangilinan J."/>
            <person name="Riley R."/>
            <person name="LaButti K."/>
            <person name="Andreopoulos B."/>
            <person name="Lipzen A."/>
            <person name="Chen C."/>
            <person name="Yanf M."/>
            <person name="Daum C."/>
            <person name="Ng V."/>
            <person name="Clum A."/>
            <person name="Steindorff A."/>
            <person name="Ohm R."/>
            <person name="Martin F."/>
            <person name="Silar P."/>
            <person name="Natvig D."/>
            <person name="Lalanne C."/>
            <person name="Gautier V."/>
            <person name="Ament-velasquez S.L."/>
            <person name="Kruys A."/>
            <person name="Hutchinson M.I."/>
            <person name="Powell A.J."/>
            <person name="Barry K."/>
            <person name="Miller A.N."/>
            <person name="Grigoriev I.V."/>
            <person name="Debuchy R."/>
            <person name="Gladieux P."/>
            <person name="Thoren M.H."/>
            <person name="Johannesson H."/>
        </authorList>
    </citation>
    <scope>NUCLEOTIDE SEQUENCE</scope>
    <source>
        <strain evidence="2">SMH2392-1A</strain>
    </source>
</reference>